<feature type="repeat" description="TNFR-Cys" evidence="6">
    <location>
        <begin position="98"/>
        <end position="136"/>
    </location>
</feature>
<evidence type="ECO:0000256" key="1">
    <source>
        <dbReference type="ARBA" id="ARBA00022703"/>
    </source>
</evidence>
<dbReference type="InterPro" id="IPR000488">
    <property type="entry name" value="Death_dom"/>
</dbReference>
<feature type="repeat" description="TNFR-Cys" evidence="6">
    <location>
        <begin position="57"/>
        <end position="97"/>
    </location>
</feature>
<feature type="compositionally biased region" description="Low complexity" evidence="7">
    <location>
        <begin position="308"/>
        <end position="321"/>
    </location>
</feature>
<reference evidence="13" key="1">
    <citation type="journal article" date="2017" name="bioRxiv">
        <title>Comparative analysis of the genomes of Stylophora pistillata and Acropora digitifera provides evidence for extensive differences between species of corals.</title>
        <authorList>
            <person name="Voolstra C.R."/>
            <person name="Li Y."/>
            <person name="Liew Y.J."/>
            <person name="Baumgarten S."/>
            <person name="Zoccola D."/>
            <person name="Flot J.-F."/>
            <person name="Tambutte S."/>
            <person name="Allemand D."/>
            <person name="Aranda M."/>
        </authorList>
    </citation>
    <scope>NUCLEOTIDE SEQUENCE [LARGE SCALE GENOMIC DNA]</scope>
</reference>
<dbReference type="GO" id="GO:0015026">
    <property type="term" value="F:coreceptor activity"/>
    <property type="evidence" value="ECO:0007669"/>
    <property type="project" value="TreeGrafter"/>
</dbReference>
<dbReference type="PANTHER" id="PTHR46605:SF2">
    <property type="entry name" value="TNFR-CYS DOMAIN-CONTAINING PROTEIN"/>
    <property type="match status" value="1"/>
</dbReference>
<evidence type="ECO:0000256" key="3">
    <source>
        <dbReference type="ARBA" id="ARBA00022737"/>
    </source>
</evidence>
<dbReference type="PROSITE" id="PS50017">
    <property type="entry name" value="DEATH_DOMAIN"/>
    <property type="match status" value="1"/>
</dbReference>
<feature type="domain" description="TNFR-Cys" evidence="11">
    <location>
        <begin position="98"/>
        <end position="136"/>
    </location>
</feature>
<evidence type="ECO:0000313" key="13">
    <source>
        <dbReference type="Proteomes" id="UP000225706"/>
    </source>
</evidence>
<feature type="disulfide bond" evidence="6">
    <location>
        <begin position="160"/>
        <end position="178"/>
    </location>
</feature>
<dbReference type="PROSITE" id="PS00652">
    <property type="entry name" value="TNFR_NGFR_1"/>
    <property type="match status" value="2"/>
</dbReference>
<dbReference type="InterPro" id="IPR052302">
    <property type="entry name" value="Neurotrophin_rcpt-DD"/>
</dbReference>
<protein>
    <submittedName>
        <fullName evidence="12">Tumor necrosis factor receptor superfamily member 16</fullName>
    </submittedName>
</protein>
<dbReference type="SMART" id="SM00208">
    <property type="entry name" value="TNFR"/>
    <property type="match status" value="4"/>
</dbReference>
<evidence type="ECO:0000256" key="5">
    <source>
        <dbReference type="ARBA" id="ARBA00023180"/>
    </source>
</evidence>
<evidence type="ECO:0000256" key="8">
    <source>
        <dbReference type="SAM" id="Phobius"/>
    </source>
</evidence>
<keyword evidence="2 9" id="KW-0732">Signal</keyword>
<dbReference type="GO" id="GO:0005886">
    <property type="term" value="C:plasma membrane"/>
    <property type="evidence" value="ECO:0007669"/>
    <property type="project" value="TreeGrafter"/>
</dbReference>
<feature type="chain" id="PRO_5012225393" evidence="9">
    <location>
        <begin position="19"/>
        <end position="416"/>
    </location>
</feature>
<dbReference type="PROSITE" id="PS50050">
    <property type="entry name" value="TNFR_NGFR_2"/>
    <property type="match status" value="3"/>
</dbReference>
<comment type="caution">
    <text evidence="12">The sequence shown here is derived from an EMBL/GenBank/DDBJ whole genome shotgun (WGS) entry which is preliminary data.</text>
</comment>
<feature type="disulfide bond" evidence="6">
    <location>
        <begin position="79"/>
        <end position="97"/>
    </location>
</feature>
<evidence type="ECO:0000313" key="12">
    <source>
        <dbReference type="EMBL" id="PFX16616.1"/>
    </source>
</evidence>
<dbReference type="GO" id="GO:0009986">
    <property type="term" value="C:cell surface"/>
    <property type="evidence" value="ECO:0007669"/>
    <property type="project" value="TreeGrafter"/>
</dbReference>
<evidence type="ECO:0000256" key="9">
    <source>
        <dbReference type="SAM" id="SignalP"/>
    </source>
</evidence>
<dbReference type="Proteomes" id="UP000225706">
    <property type="component" value="Unassembled WGS sequence"/>
</dbReference>
<dbReference type="GO" id="GO:0007266">
    <property type="term" value="P:Rho protein signal transduction"/>
    <property type="evidence" value="ECO:0007669"/>
    <property type="project" value="TreeGrafter"/>
</dbReference>
<dbReference type="EMBL" id="LSMT01000532">
    <property type="protein sequence ID" value="PFX16616.1"/>
    <property type="molecule type" value="Genomic_DNA"/>
</dbReference>
<evidence type="ECO:0000256" key="7">
    <source>
        <dbReference type="SAM" id="MobiDB-lite"/>
    </source>
</evidence>
<evidence type="ECO:0000259" key="11">
    <source>
        <dbReference type="PROSITE" id="PS50050"/>
    </source>
</evidence>
<keyword evidence="4 6" id="KW-1015">Disulfide bond</keyword>
<keyword evidence="8" id="KW-0812">Transmembrane</keyword>
<feature type="region of interest" description="Disordered" evidence="7">
    <location>
        <begin position="272"/>
        <end position="321"/>
    </location>
</feature>
<gene>
    <name evidence="12" type="primary">NGFR</name>
    <name evidence="12" type="ORF">AWC38_SpisGene19103</name>
</gene>
<accession>A0A2B4RHH2</accession>
<feature type="compositionally biased region" description="Basic residues" evidence="7">
    <location>
        <begin position="283"/>
        <end position="292"/>
    </location>
</feature>
<sequence length="416" mass="46288">MKKHLLIIFTFSVLLVYALDCPDNMYKSGPLCCKFCPVGTYMVKNCNVSKGNSFCKPCPSETFMDKVNNNTKCKQCLKCPPSQTAMRQCKPTHDRECGCPSGMYHDQAVLICMECLKCDIGHGVVSPCTNISNTECQPCREGTFSDRVSHEQECLNCSQCGPGTVIEEKCTIARDTVCQRANESRISTVSQAVPPVSRAPFMPTNAGSSLTPVEKVTPNYKTYIIIGIIVALLLLVLFAVVFYRYRRKQNRPERNQADDPPEMEETKYDFVPPISSETPAHARSSHGLRGRRTTNSSRPNSHHRDSDSQGSSGSLQGVSVSNGKSKTLVRDLPVNVSIELGNLLNPKSSKNWVTLAGYLDFTTIEIKNFELNPSEATQSILYQWGQKDGSTVDFLINVLKKMKRDDCVQVLKPWDN</sequence>
<feature type="repeat" description="TNFR-Cys" evidence="6">
    <location>
        <begin position="138"/>
        <end position="178"/>
    </location>
</feature>
<dbReference type="Gene3D" id="2.10.50.10">
    <property type="entry name" value="Tumor Necrosis Factor Receptor, subunit A, domain 2"/>
    <property type="match status" value="4"/>
</dbReference>
<feature type="disulfide bond" evidence="6">
    <location>
        <begin position="76"/>
        <end position="89"/>
    </location>
</feature>
<organism evidence="12 13">
    <name type="scientific">Stylophora pistillata</name>
    <name type="common">Smooth cauliflower coral</name>
    <dbReference type="NCBI Taxonomy" id="50429"/>
    <lineage>
        <taxon>Eukaryota</taxon>
        <taxon>Metazoa</taxon>
        <taxon>Cnidaria</taxon>
        <taxon>Anthozoa</taxon>
        <taxon>Hexacorallia</taxon>
        <taxon>Scleractinia</taxon>
        <taxon>Astrocoeniina</taxon>
        <taxon>Pocilloporidae</taxon>
        <taxon>Stylophora</taxon>
    </lineage>
</organism>
<feature type="domain" description="TNFR-Cys" evidence="11">
    <location>
        <begin position="57"/>
        <end position="97"/>
    </location>
</feature>
<dbReference type="Pfam" id="PF00531">
    <property type="entry name" value="Death"/>
    <property type="match status" value="1"/>
</dbReference>
<feature type="domain" description="TNFR-Cys" evidence="11">
    <location>
        <begin position="138"/>
        <end position="178"/>
    </location>
</feature>
<feature type="transmembrane region" description="Helical" evidence="8">
    <location>
        <begin position="223"/>
        <end position="245"/>
    </location>
</feature>
<keyword evidence="12" id="KW-0675">Receptor</keyword>
<proteinExistence type="predicted"/>
<feature type="signal peptide" evidence="9">
    <location>
        <begin position="1"/>
        <end position="18"/>
    </location>
</feature>
<feature type="disulfide bond" evidence="6">
    <location>
        <begin position="58"/>
        <end position="73"/>
    </location>
</feature>
<evidence type="ECO:0000259" key="10">
    <source>
        <dbReference type="PROSITE" id="PS50017"/>
    </source>
</evidence>
<evidence type="ECO:0000256" key="2">
    <source>
        <dbReference type="ARBA" id="ARBA00022729"/>
    </source>
</evidence>
<keyword evidence="3" id="KW-0677">Repeat</keyword>
<dbReference type="SMART" id="SM00005">
    <property type="entry name" value="DEATH"/>
    <property type="match status" value="1"/>
</dbReference>
<dbReference type="InterPro" id="IPR011029">
    <property type="entry name" value="DEATH-like_dom_sf"/>
</dbReference>
<dbReference type="GO" id="GO:0006915">
    <property type="term" value="P:apoptotic process"/>
    <property type="evidence" value="ECO:0007669"/>
    <property type="project" value="UniProtKB-KW"/>
</dbReference>
<name>A0A2B4RHH2_STYPI</name>
<comment type="caution">
    <text evidence="6">Lacks conserved residue(s) required for the propagation of feature annotation.</text>
</comment>
<feature type="disulfide bond" evidence="6">
    <location>
        <begin position="118"/>
        <end position="136"/>
    </location>
</feature>
<dbReference type="PANTHER" id="PTHR46605">
    <property type="entry name" value="TUMOR NECROSIS FACTOR RECEPTOR"/>
    <property type="match status" value="1"/>
</dbReference>
<keyword evidence="5" id="KW-0325">Glycoprotein</keyword>
<keyword evidence="13" id="KW-1185">Reference proteome</keyword>
<dbReference type="SUPFAM" id="SSF47986">
    <property type="entry name" value="DEATH domain"/>
    <property type="match status" value="1"/>
</dbReference>
<dbReference type="InterPro" id="IPR001368">
    <property type="entry name" value="TNFR/NGFR_Cys_rich_reg"/>
</dbReference>
<feature type="disulfide bond" evidence="6">
    <location>
        <begin position="115"/>
        <end position="128"/>
    </location>
</feature>
<feature type="domain" description="Death" evidence="10">
    <location>
        <begin position="351"/>
        <end position="412"/>
    </location>
</feature>
<evidence type="ECO:0000256" key="4">
    <source>
        <dbReference type="ARBA" id="ARBA00023157"/>
    </source>
</evidence>
<keyword evidence="1" id="KW-0053">Apoptosis</keyword>
<dbReference type="GO" id="GO:0005035">
    <property type="term" value="F:death receptor activity"/>
    <property type="evidence" value="ECO:0007669"/>
    <property type="project" value="TreeGrafter"/>
</dbReference>
<dbReference type="Gene3D" id="1.10.533.10">
    <property type="entry name" value="Death Domain, Fas"/>
    <property type="match status" value="1"/>
</dbReference>
<keyword evidence="8" id="KW-1133">Transmembrane helix</keyword>
<dbReference type="GO" id="GO:0048406">
    <property type="term" value="F:nerve growth factor binding"/>
    <property type="evidence" value="ECO:0007669"/>
    <property type="project" value="TreeGrafter"/>
</dbReference>
<dbReference type="Pfam" id="PF00020">
    <property type="entry name" value="TNFR_c6"/>
    <property type="match status" value="3"/>
</dbReference>
<feature type="disulfide bond" evidence="6">
    <location>
        <begin position="157"/>
        <end position="170"/>
    </location>
</feature>
<dbReference type="OrthoDB" id="5978987at2759"/>
<feature type="disulfide bond" evidence="6">
    <location>
        <begin position="139"/>
        <end position="154"/>
    </location>
</feature>
<dbReference type="STRING" id="50429.A0A2B4RHH2"/>
<dbReference type="SUPFAM" id="SSF57586">
    <property type="entry name" value="TNF receptor-like"/>
    <property type="match status" value="2"/>
</dbReference>
<dbReference type="AlphaFoldDB" id="A0A2B4RHH2"/>
<evidence type="ECO:0000256" key="6">
    <source>
        <dbReference type="PROSITE-ProRule" id="PRU00206"/>
    </source>
</evidence>
<keyword evidence="8" id="KW-0472">Membrane</keyword>